<feature type="transmembrane region" description="Helical" evidence="2">
    <location>
        <begin position="135"/>
        <end position="156"/>
    </location>
</feature>
<proteinExistence type="predicted"/>
<keyword evidence="2" id="KW-0472">Membrane</keyword>
<dbReference type="EMBL" id="JBEUOH010000015">
    <property type="protein sequence ID" value="KAL0878732.1"/>
    <property type="molecule type" value="Genomic_DNA"/>
</dbReference>
<reference evidence="3 4" key="1">
    <citation type="submission" date="2024-06" db="EMBL/GenBank/DDBJ databases">
        <title>A chromosome-level genome assembly of beet webworm, Loxostege sticticalis.</title>
        <authorList>
            <person name="Zhang Y."/>
        </authorList>
    </citation>
    <scope>NUCLEOTIDE SEQUENCE [LARGE SCALE GENOMIC DNA]</scope>
    <source>
        <strain evidence="3">AQ026</strain>
        <tissue evidence="3">Whole body</tissue>
    </source>
</reference>
<keyword evidence="2" id="KW-0812">Transmembrane</keyword>
<feature type="transmembrane region" description="Helical" evidence="2">
    <location>
        <begin position="101"/>
        <end position="123"/>
    </location>
</feature>
<evidence type="ECO:0000313" key="3">
    <source>
        <dbReference type="EMBL" id="KAL0878732.1"/>
    </source>
</evidence>
<name>A0ABR3HQA0_LOXSC</name>
<organism evidence="3 4">
    <name type="scientific">Loxostege sticticalis</name>
    <name type="common">Beet webworm moth</name>
    <dbReference type="NCBI Taxonomy" id="481309"/>
    <lineage>
        <taxon>Eukaryota</taxon>
        <taxon>Metazoa</taxon>
        <taxon>Ecdysozoa</taxon>
        <taxon>Arthropoda</taxon>
        <taxon>Hexapoda</taxon>
        <taxon>Insecta</taxon>
        <taxon>Pterygota</taxon>
        <taxon>Neoptera</taxon>
        <taxon>Endopterygota</taxon>
        <taxon>Lepidoptera</taxon>
        <taxon>Glossata</taxon>
        <taxon>Ditrysia</taxon>
        <taxon>Pyraloidea</taxon>
        <taxon>Crambidae</taxon>
        <taxon>Pyraustinae</taxon>
        <taxon>Loxostege</taxon>
    </lineage>
</organism>
<sequence length="175" mass="19430">MVPPRAQVPRARRQPHLHEHGDVHSAQHHRQRSRGRWGVFGKQSLNIAAGAWYLPQHESSEPEDNLISMSLVMFTALSTIANVVAGAGAYLRRPGYLQLSIVFNSVFILCIFLIAVVTCLFSPELKKSQFLDSAGNITLVVILFFAGAAYSLYYLTVVNTLYRTMKDDGDSAIPI</sequence>
<comment type="caution">
    <text evidence="3">The sequence shown here is derived from an EMBL/GenBank/DDBJ whole genome shotgun (WGS) entry which is preliminary data.</text>
</comment>
<evidence type="ECO:0000256" key="2">
    <source>
        <dbReference type="SAM" id="Phobius"/>
    </source>
</evidence>
<gene>
    <name evidence="3" type="ORF">ABMA27_003781</name>
</gene>
<accession>A0ABR3HQA0</accession>
<feature type="transmembrane region" description="Helical" evidence="2">
    <location>
        <begin position="66"/>
        <end position="89"/>
    </location>
</feature>
<evidence type="ECO:0000256" key="1">
    <source>
        <dbReference type="SAM" id="MobiDB-lite"/>
    </source>
</evidence>
<evidence type="ECO:0000313" key="4">
    <source>
        <dbReference type="Proteomes" id="UP001549920"/>
    </source>
</evidence>
<feature type="compositionally biased region" description="Basic and acidic residues" evidence="1">
    <location>
        <begin position="16"/>
        <end position="25"/>
    </location>
</feature>
<keyword evidence="2" id="KW-1133">Transmembrane helix</keyword>
<feature type="region of interest" description="Disordered" evidence="1">
    <location>
        <begin position="1"/>
        <end position="34"/>
    </location>
</feature>
<evidence type="ECO:0008006" key="5">
    <source>
        <dbReference type="Google" id="ProtNLM"/>
    </source>
</evidence>
<protein>
    <recommendedName>
        <fullName evidence="5">MARVEL domain-containing protein</fullName>
    </recommendedName>
</protein>
<keyword evidence="4" id="KW-1185">Reference proteome</keyword>
<dbReference type="Proteomes" id="UP001549920">
    <property type="component" value="Unassembled WGS sequence"/>
</dbReference>